<dbReference type="Gramene" id="OIW10043">
    <property type="protein sequence ID" value="OIW10043"/>
    <property type="gene ID" value="TanjilG_32783"/>
</dbReference>
<proteinExistence type="predicted"/>
<dbReference type="Proteomes" id="UP000188354">
    <property type="component" value="Chromosome LG06"/>
</dbReference>
<sequence>MENYAQSVAYKKNLQRRDIDHRSDNLCVFCKDAVETVNHFFPHDSVWQECYNTHGWRISFYAAFMVGNL</sequence>
<protein>
    <submittedName>
        <fullName evidence="1">Uncharacterized protein</fullName>
    </submittedName>
</protein>
<keyword evidence="2" id="KW-1185">Reference proteome</keyword>
<reference evidence="1 2" key="1">
    <citation type="journal article" date="2017" name="Plant Biotechnol. J.">
        <title>A comprehensive draft genome sequence for lupin (Lupinus angustifolius), an emerging health food: insights into plant-microbe interactions and legume evolution.</title>
        <authorList>
            <person name="Hane J.K."/>
            <person name="Ming Y."/>
            <person name="Kamphuis L.G."/>
            <person name="Nelson M.N."/>
            <person name="Garg G."/>
            <person name="Atkins C.A."/>
            <person name="Bayer P.E."/>
            <person name="Bravo A."/>
            <person name="Bringans S."/>
            <person name="Cannon S."/>
            <person name="Edwards D."/>
            <person name="Foley R."/>
            <person name="Gao L.L."/>
            <person name="Harrison M.J."/>
            <person name="Huang W."/>
            <person name="Hurgobin B."/>
            <person name="Li S."/>
            <person name="Liu C.W."/>
            <person name="McGrath A."/>
            <person name="Morahan G."/>
            <person name="Murray J."/>
            <person name="Weller J."/>
            <person name="Jian J."/>
            <person name="Singh K.B."/>
        </authorList>
    </citation>
    <scope>NUCLEOTIDE SEQUENCE [LARGE SCALE GENOMIC DNA]</scope>
    <source>
        <strain evidence="2">cv. Tanjil</strain>
        <tissue evidence="1">Whole plant</tissue>
    </source>
</reference>
<evidence type="ECO:0000313" key="2">
    <source>
        <dbReference type="Proteomes" id="UP000188354"/>
    </source>
</evidence>
<organism evidence="1 2">
    <name type="scientific">Lupinus angustifolius</name>
    <name type="common">Narrow-leaved blue lupine</name>
    <dbReference type="NCBI Taxonomy" id="3871"/>
    <lineage>
        <taxon>Eukaryota</taxon>
        <taxon>Viridiplantae</taxon>
        <taxon>Streptophyta</taxon>
        <taxon>Embryophyta</taxon>
        <taxon>Tracheophyta</taxon>
        <taxon>Spermatophyta</taxon>
        <taxon>Magnoliopsida</taxon>
        <taxon>eudicotyledons</taxon>
        <taxon>Gunneridae</taxon>
        <taxon>Pentapetalae</taxon>
        <taxon>rosids</taxon>
        <taxon>fabids</taxon>
        <taxon>Fabales</taxon>
        <taxon>Fabaceae</taxon>
        <taxon>Papilionoideae</taxon>
        <taxon>50 kb inversion clade</taxon>
        <taxon>genistoids sensu lato</taxon>
        <taxon>core genistoids</taxon>
        <taxon>Genisteae</taxon>
        <taxon>Lupinus</taxon>
    </lineage>
</organism>
<dbReference type="EMBL" id="CM007366">
    <property type="protein sequence ID" value="OIW10043.1"/>
    <property type="molecule type" value="Genomic_DNA"/>
</dbReference>
<dbReference type="AlphaFoldDB" id="A0A4P1RFQ8"/>
<gene>
    <name evidence="1" type="ORF">TanjilG_32783</name>
</gene>
<accession>A0A4P1RFQ8</accession>
<name>A0A4P1RFQ8_LUPAN</name>
<evidence type="ECO:0000313" key="1">
    <source>
        <dbReference type="EMBL" id="OIW10043.1"/>
    </source>
</evidence>